<dbReference type="CDD" id="cd00038">
    <property type="entry name" value="CAP_ED"/>
    <property type="match status" value="1"/>
</dbReference>
<evidence type="ECO:0000256" key="1">
    <source>
        <dbReference type="ARBA" id="ARBA00004141"/>
    </source>
</evidence>
<evidence type="ECO:0000313" key="12">
    <source>
        <dbReference type="EMBL" id="OMJ72484.1"/>
    </source>
</evidence>
<evidence type="ECO:0000256" key="5">
    <source>
        <dbReference type="ARBA" id="ARBA00023065"/>
    </source>
</evidence>
<evidence type="ECO:0000256" key="6">
    <source>
        <dbReference type="ARBA" id="ARBA00023136"/>
    </source>
</evidence>
<organism evidence="12 13">
    <name type="scientific">Stentor coeruleus</name>
    <dbReference type="NCBI Taxonomy" id="5963"/>
    <lineage>
        <taxon>Eukaryota</taxon>
        <taxon>Sar</taxon>
        <taxon>Alveolata</taxon>
        <taxon>Ciliophora</taxon>
        <taxon>Postciliodesmatophora</taxon>
        <taxon>Heterotrichea</taxon>
        <taxon>Heterotrichida</taxon>
        <taxon>Stentoridae</taxon>
        <taxon>Stentor</taxon>
    </lineage>
</organism>
<keyword evidence="2" id="KW-0813">Transport</keyword>
<evidence type="ECO:0000256" key="8">
    <source>
        <dbReference type="ARBA" id="ARBA00023303"/>
    </source>
</evidence>
<dbReference type="SUPFAM" id="SSF81324">
    <property type="entry name" value="Voltage-gated potassium channels"/>
    <property type="match status" value="1"/>
</dbReference>
<feature type="region of interest" description="Disordered" evidence="9">
    <location>
        <begin position="728"/>
        <end position="752"/>
    </location>
</feature>
<evidence type="ECO:0000313" key="13">
    <source>
        <dbReference type="Proteomes" id="UP000187209"/>
    </source>
</evidence>
<feature type="transmembrane region" description="Helical" evidence="10">
    <location>
        <begin position="101"/>
        <end position="121"/>
    </location>
</feature>
<comment type="subcellular location">
    <subcellularLocation>
        <location evidence="1">Membrane</location>
        <topology evidence="1">Multi-pass membrane protein</topology>
    </subcellularLocation>
</comment>
<feature type="transmembrane region" description="Helical" evidence="10">
    <location>
        <begin position="68"/>
        <end position="86"/>
    </location>
</feature>
<dbReference type="PRINTS" id="PR01463">
    <property type="entry name" value="EAGCHANLFMLY"/>
</dbReference>
<dbReference type="GO" id="GO:0035725">
    <property type="term" value="P:sodium ion transmembrane transport"/>
    <property type="evidence" value="ECO:0007669"/>
    <property type="project" value="TreeGrafter"/>
</dbReference>
<dbReference type="InterPro" id="IPR018490">
    <property type="entry name" value="cNMP-bd_dom_sf"/>
</dbReference>
<dbReference type="InterPro" id="IPR000595">
    <property type="entry name" value="cNMP-bd_dom"/>
</dbReference>
<gene>
    <name evidence="12" type="ORF">SteCoe_29079</name>
</gene>
<evidence type="ECO:0000256" key="10">
    <source>
        <dbReference type="SAM" id="Phobius"/>
    </source>
</evidence>
<sequence>MIEVKRTFHGLQRGQSRIRKDDTNLISKRALSQRKSLRDEGLNSKFHFGDEATEKSYLFKYVFHPESALIVSWDITAMIFIIYQSIEVPFRICFDIPLQGAWNVLEFIITISFMFDILLNFNTGFYSRGSLIMNRKEIAKNYAKGWFLIDFFSTMPYTWFLDGALQDEKAEDTNLYRAPKILRLVKIFRFMRILKLMRLTKLKRILMKIEDYIASNALATAFVFLRLLAVVFFIAHWTACWWFFIGNQDSAIYSTTWITAAKIIDKTYATQYITSLYWAFTTMTTVGYGDITPYTINEKIYAMFTMILACGVFAYTVGSIGSLVSKQNAVENAYREQIVAVNRYMKKKNLPYDLQFRVRRYLEYVWENKKKNNMDEKQILSLLSEPLRDEIYTHIHGVVIKHCEVFKIYDLHFISLLTKALESETFAPGDIIFQDGEFSNKMYFIQNGTVDIYQKATNSVYSELGAKCYFGEIAFFIEKSRCASAKCMDFVDLLSLSRNNVNYLLEKFPDAMQATNMLVLQCSDGNLSELLVRCYVCNELGHVALFCRKILLNNDYMDTKQRWLRKRQELLTKTIDPSTHNEPAFLRKPRSVKRNRYDFKHIVGVPRPAEKIFPDESGLVPKIKKFLERPARGDALSTNNTVNSANETPQVMKLVVKQKSGPKYSMIYRDSESSDEDYEEEFDFSVTRKFKSILINGKMENSDPAANVADNGRRKSKIIHSMPMQKYKRYKNDSNPTPFNTIDEGYEADSDS</sequence>
<dbReference type="Gene3D" id="1.10.287.630">
    <property type="entry name" value="Helix hairpin bin"/>
    <property type="match status" value="1"/>
</dbReference>
<dbReference type="InterPro" id="IPR003938">
    <property type="entry name" value="K_chnl_volt-dep_EAG/ELK/ERG"/>
</dbReference>
<keyword evidence="3 10" id="KW-0812">Transmembrane</keyword>
<dbReference type="GO" id="GO:0003254">
    <property type="term" value="P:regulation of membrane depolarization"/>
    <property type="evidence" value="ECO:0007669"/>
    <property type="project" value="TreeGrafter"/>
</dbReference>
<proteinExistence type="predicted"/>
<dbReference type="EMBL" id="MPUH01000898">
    <property type="protein sequence ID" value="OMJ72484.1"/>
    <property type="molecule type" value="Genomic_DNA"/>
</dbReference>
<dbReference type="PANTHER" id="PTHR45689:SF5">
    <property type="entry name" value="I[[H]] CHANNEL, ISOFORM E"/>
    <property type="match status" value="1"/>
</dbReference>
<keyword evidence="8" id="KW-0407">Ion channel</keyword>
<dbReference type="PROSITE" id="PS50042">
    <property type="entry name" value="CNMP_BINDING_3"/>
    <property type="match status" value="1"/>
</dbReference>
<reference evidence="12 13" key="1">
    <citation type="submission" date="2016-11" db="EMBL/GenBank/DDBJ databases">
        <title>The macronuclear genome of Stentor coeruleus: a giant cell with tiny introns.</title>
        <authorList>
            <person name="Slabodnick M."/>
            <person name="Ruby J.G."/>
            <person name="Reiff S.B."/>
            <person name="Swart E.C."/>
            <person name="Gosai S."/>
            <person name="Prabakaran S."/>
            <person name="Witkowska E."/>
            <person name="Larue G.E."/>
            <person name="Fisher S."/>
            <person name="Freeman R.M."/>
            <person name="Gunawardena J."/>
            <person name="Chu W."/>
            <person name="Stover N.A."/>
            <person name="Gregory B.D."/>
            <person name="Nowacki M."/>
            <person name="Derisi J."/>
            <person name="Roy S.W."/>
            <person name="Marshall W.F."/>
            <person name="Sood P."/>
        </authorList>
    </citation>
    <scope>NUCLEOTIDE SEQUENCE [LARGE SCALE GENOMIC DNA]</scope>
    <source>
        <strain evidence="12">WM001</strain>
    </source>
</reference>
<keyword evidence="5" id="KW-0406">Ion transport</keyword>
<keyword evidence="13" id="KW-1185">Reference proteome</keyword>
<keyword evidence="4 10" id="KW-1133">Transmembrane helix</keyword>
<name>A0A1R2B6Q0_9CILI</name>
<accession>A0A1R2B6Q0</accession>
<dbReference type="Gene3D" id="1.10.287.70">
    <property type="match status" value="1"/>
</dbReference>
<dbReference type="AlphaFoldDB" id="A0A1R2B6Q0"/>
<evidence type="ECO:0000256" key="9">
    <source>
        <dbReference type="SAM" id="MobiDB-lite"/>
    </source>
</evidence>
<dbReference type="FunFam" id="1.10.287.630:FF:000001">
    <property type="entry name" value="Cyclic nucleotide-gated channel alpha 3"/>
    <property type="match status" value="1"/>
</dbReference>
<evidence type="ECO:0000256" key="3">
    <source>
        <dbReference type="ARBA" id="ARBA00022692"/>
    </source>
</evidence>
<dbReference type="OrthoDB" id="444079at2759"/>
<dbReference type="PANTHER" id="PTHR45689">
    <property type="entry name" value="I[[H]] CHANNEL, ISOFORM E"/>
    <property type="match status" value="1"/>
</dbReference>
<evidence type="ECO:0000256" key="2">
    <source>
        <dbReference type="ARBA" id="ARBA00022448"/>
    </source>
</evidence>
<keyword evidence="7" id="KW-1071">Ligand-gated ion channel</keyword>
<protein>
    <recommendedName>
        <fullName evidence="11">Cyclic nucleotide-binding domain-containing protein</fullName>
    </recommendedName>
</protein>
<dbReference type="GO" id="GO:0005249">
    <property type="term" value="F:voltage-gated potassium channel activity"/>
    <property type="evidence" value="ECO:0007669"/>
    <property type="project" value="InterPro"/>
</dbReference>
<dbReference type="InterPro" id="IPR014710">
    <property type="entry name" value="RmlC-like_jellyroll"/>
</dbReference>
<dbReference type="InterPro" id="IPR005821">
    <property type="entry name" value="Ion_trans_dom"/>
</dbReference>
<evidence type="ECO:0000256" key="4">
    <source>
        <dbReference type="ARBA" id="ARBA00022989"/>
    </source>
</evidence>
<dbReference type="SUPFAM" id="SSF51206">
    <property type="entry name" value="cAMP-binding domain-like"/>
    <property type="match status" value="1"/>
</dbReference>
<comment type="caution">
    <text evidence="12">The sequence shown here is derived from an EMBL/GenBank/DDBJ whole genome shotgun (WGS) entry which is preliminary data.</text>
</comment>
<feature type="transmembrane region" description="Helical" evidence="10">
    <location>
        <begin position="218"/>
        <end position="244"/>
    </location>
</feature>
<dbReference type="Pfam" id="PF00520">
    <property type="entry name" value="Ion_trans"/>
    <property type="match status" value="1"/>
</dbReference>
<dbReference type="Proteomes" id="UP000187209">
    <property type="component" value="Unassembled WGS sequence"/>
</dbReference>
<dbReference type="FunFam" id="1.10.287.70:FF:000123">
    <property type="entry name" value="Potassium channel KAT3"/>
    <property type="match status" value="1"/>
</dbReference>
<feature type="domain" description="Cyclic nucleotide-binding" evidence="11">
    <location>
        <begin position="405"/>
        <end position="505"/>
    </location>
</feature>
<dbReference type="GO" id="GO:0098855">
    <property type="term" value="C:HCN channel complex"/>
    <property type="evidence" value="ECO:0007669"/>
    <property type="project" value="TreeGrafter"/>
</dbReference>
<feature type="transmembrane region" description="Helical" evidence="10">
    <location>
        <begin position="300"/>
        <end position="318"/>
    </location>
</feature>
<dbReference type="SMART" id="SM00100">
    <property type="entry name" value="cNMP"/>
    <property type="match status" value="1"/>
</dbReference>
<dbReference type="Gene3D" id="2.60.120.10">
    <property type="entry name" value="Jelly Rolls"/>
    <property type="match status" value="1"/>
</dbReference>
<evidence type="ECO:0000259" key="11">
    <source>
        <dbReference type="PROSITE" id="PS50042"/>
    </source>
</evidence>
<dbReference type="Pfam" id="PF00027">
    <property type="entry name" value="cNMP_binding"/>
    <property type="match status" value="1"/>
</dbReference>
<evidence type="ECO:0000256" key="7">
    <source>
        <dbReference type="ARBA" id="ARBA00023286"/>
    </source>
</evidence>
<dbReference type="InterPro" id="IPR051413">
    <property type="entry name" value="K/Na_HCN_channel"/>
</dbReference>
<keyword evidence="6 10" id="KW-0472">Membrane</keyword>